<dbReference type="EMBL" id="JARJLR010000292">
    <property type="protein sequence ID" value="MDF3843633.1"/>
    <property type="molecule type" value="Genomic_DNA"/>
</dbReference>
<protein>
    <submittedName>
        <fullName evidence="1">Uncharacterized protein</fullName>
    </submittedName>
</protein>
<accession>A0AAW6PBA5</accession>
<gene>
    <name evidence="1" type="ORF">P3W55_18115</name>
</gene>
<dbReference type="Proteomes" id="UP001220662">
    <property type="component" value="Unassembled WGS sequence"/>
</dbReference>
<dbReference type="KEGG" id="pcq:PcP3B5_37020"/>
<dbReference type="RefSeq" id="WP_134163419.1">
    <property type="nucleotide sequence ID" value="NZ_BDGS01000001.1"/>
</dbReference>
<organism evidence="1 2">
    <name type="scientific">Pseudomonas citronellolis</name>
    <dbReference type="NCBI Taxonomy" id="53408"/>
    <lineage>
        <taxon>Bacteria</taxon>
        <taxon>Pseudomonadati</taxon>
        <taxon>Pseudomonadota</taxon>
        <taxon>Gammaproteobacteria</taxon>
        <taxon>Pseudomonadales</taxon>
        <taxon>Pseudomonadaceae</taxon>
        <taxon>Pseudomonas</taxon>
    </lineage>
</organism>
<dbReference type="GeneID" id="72999310"/>
<dbReference type="AlphaFoldDB" id="A0AAW6PBA5"/>
<sequence length="61" mass="6436">MAPRSAPGTAIALDEPSACRFRIFSSKGTFHVAAAKNAAFLAGDLSAPKKVHCMPHNNKKV</sequence>
<proteinExistence type="predicted"/>
<reference evidence="1" key="1">
    <citation type="submission" date="2023-03" db="EMBL/GenBank/DDBJ databases">
        <title>Draft assemblies of triclosan tolerant bacteria isolated from returned activated sludge.</title>
        <authorList>
            <person name="Van Hamelsveld S."/>
        </authorList>
    </citation>
    <scope>NUCLEOTIDE SEQUENCE</scope>
    <source>
        <strain evidence="1">GW210015_S63</strain>
    </source>
</reference>
<evidence type="ECO:0000313" key="2">
    <source>
        <dbReference type="Proteomes" id="UP001220662"/>
    </source>
</evidence>
<comment type="caution">
    <text evidence="1">The sequence shown here is derived from an EMBL/GenBank/DDBJ whole genome shotgun (WGS) entry which is preliminary data.</text>
</comment>
<evidence type="ECO:0000313" key="1">
    <source>
        <dbReference type="EMBL" id="MDF3843633.1"/>
    </source>
</evidence>
<name>A0AAW6PBA5_9PSED</name>